<dbReference type="Proteomes" id="UP001155241">
    <property type="component" value="Unassembled WGS sequence"/>
</dbReference>
<keyword evidence="2" id="KW-1185">Reference proteome</keyword>
<protein>
    <recommendedName>
        <fullName evidence="3">Transposase</fullName>
    </recommendedName>
</protein>
<accession>A0A9X2JGQ9</accession>
<sequence length="111" mass="12355">MAKKQRDPAKEGYWRKVLGRFAASGLSVREFCKREQLTESAFYAWRRTIDEREEAGGSQPAFVPAVVTNDENYETSVAVELPGGCLLRFSGPTATQQLAELIVALQSRCGR</sequence>
<reference evidence="1" key="1">
    <citation type="submission" date="2022-06" db="EMBL/GenBank/DDBJ databases">
        <title>Aeoliella straminimaris, a novel planctomycete from sediments.</title>
        <authorList>
            <person name="Vitorino I.R."/>
            <person name="Lage O.M."/>
        </authorList>
    </citation>
    <scope>NUCLEOTIDE SEQUENCE</scope>
    <source>
        <strain evidence="1">ICT_H6.2</strain>
    </source>
</reference>
<name>A0A9X2JGQ9_9BACT</name>
<dbReference type="RefSeq" id="WP_252853381.1">
    <property type="nucleotide sequence ID" value="NZ_JAMXLR010000052.1"/>
</dbReference>
<organism evidence="1 2">
    <name type="scientific">Aeoliella straminimaris</name>
    <dbReference type="NCBI Taxonomy" id="2954799"/>
    <lineage>
        <taxon>Bacteria</taxon>
        <taxon>Pseudomonadati</taxon>
        <taxon>Planctomycetota</taxon>
        <taxon>Planctomycetia</taxon>
        <taxon>Pirellulales</taxon>
        <taxon>Lacipirellulaceae</taxon>
        <taxon>Aeoliella</taxon>
    </lineage>
</organism>
<evidence type="ECO:0000313" key="1">
    <source>
        <dbReference type="EMBL" id="MCO6045265.1"/>
    </source>
</evidence>
<gene>
    <name evidence="1" type="ORF">NG895_15240</name>
</gene>
<evidence type="ECO:0008006" key="3">
    <source>
        <dbReference type="Google" id="ProtNLM"/>
    </source>
</evidence>
<evidence type="ECO:0000313" key="2">
    <source>
        <dbReference type="Proteomes" id="UP001155241"/>
    </source>
</evidence>
<proteinExistence type="predicted"/>
<dbReference type="AlphaFoldDB" id="A0A9X2JGQ9"/>
<dbReference type="EMBL" id="JAMXLR010000052">
    <property type="protein sequence ID" value="MCO6045265.1"/>
    <property type="molecule type" value="Genomic_DNA"/>
</dbReference>
<dbReference type="NCBIfam" id="NF047593">
    <property type="entry name" value="IS66_ISAeme5_TnpA"/>
    <property type="match status" value="1"/>
</dbReference>
<comment type="caution">
    <text evidence="1">The sequence shown here is derived from an EMBL/GenBank/DDBJ whole genome shotgun (WGS) entry which is preliminary data.</text>
</comment>